<dbReference type="EMBL" id="CCKQ01018115">
    <property type="protein sequence ID" value="CDW90051.1"/>
    <property type="molecule type" value="Genomic_DNA"/>
</dbReference>
<feature type="compositionally biased region" description="Acidic residues" evidence="3">
    <location>
        <begin position="483"/>
        <end position="492"/>
    </location>
</feature>
<evidence type="ECO:0000313" key="6">
    <source>
        <dbReference type="Proteomes" id="UP000039865"/>
    </source>
</evidence>
<dbReference type="InterPro" id="IPR050235">
    <property type="entry name" value="CK1_Ser-Thr_kinase"/>
</dbReference>
<dbReference type="InterPro" id="IPR008271">
    <property type="entry name" value="Ser/Thr_kinase_AS"/>
</dbReference>
<protein>
    <recommendedName>
        <fullName evidence="2">Casein kinase I</fullName>
        <ecNumber evidence="1">2.7.11.1</ecNumber>
    </recommendedName>
</protein>
<evidence type="ECO:0000313" key="5">
    <source>
        <dbReference type="EMBL" id="CDW90051.1"/>
    </source>
</evidence>
<evidence type="ECO:0000256" key="1">
    <source>
        <dbReference type="ARBA" id="ARBA00012513"/>
    </source>
</evidence>
<organism evidence="5 6">
    <name type="scientific">Stylonychia lemnae</name>
    <name type="common">Ciliate</name>
    <dbReference type="NCBI Taxonomy" id="5949"/>
    <lineage>
        <taxon>Eukaryota</taxon>
        <taxon>Sar</taxon>
        <taxon>Alveolata</taxon>
        <taxon>Ciliophora</taxon>
        <taxon>Intramacronucleata</taxon>
        <taxon>Spirotrichea</taxon>
        <taxon>Stichotrichia</taxon>
        <taxon>Sporadotrichida</taxon>
        <taxon>Oxytrichidae</taxon>
        <taxon>Stylonychinae</taxon>
        <taxon>Stylonychia</taxon>
    </lineage>
</organism>
<dbReference type="OrthoDB" id="5979581at2759"/>
<evidence type="ECO:0000256" key="3">
    <source>
        <dbReference type="SAM" id="MobiDB-lite"/>
    </source>
</evidence>
<dbReference type="SUPFAM" id="SSF56112">
    <property type="entry name" value="Protein kinase-like (PK-like)"/>
    <property type="match status" value="1"/>
</dbReference>
<keyword evidence="5" id="KW-0418">Kinase</keyword>
<keyword evidence="6" id="KW-1185">Reference proteome</keyword>
<evidence type="ECO:0000256" key="2">
    <source>
        <dbReference type="ARBA" id="ARBA00023860"/>
    </source>
</evidence>
<feature type="compositionally biased region" description="Basic and acidic residues" evidence="3">
    <location>
        <begin position="493"/>
        <end position="508"/>
    </location>
</feature>
<dbReference type="InterPro" id="IPR011009">
    <property type="entry name" value="Kinase-like_dom_sf"/>
</dbReference>
<accession>A0A078B781</accession>
<feature type="domain" description="Protein kinase" evidence="4">
    <location>
        <begin position="25"/>
        <end position="290"/>
    </location>
</feature>
<dbReference type="InterPro" id="IPR000719">
    <property type="entry name" value="Prot_kinase_dom"/>
</dbReference>
<gene>
    <name evidence="5" type="primary">Contig11232.g11995</name>
    <name evidence="5" type="ORF">STYLEM_19191</name>
</gene>
<feature type="region of interest" description="Disordered" evidence="3">
    <location>
        <begin position="408"/>
        <end position="509"/>
    </location>
</feature>
<dbReference type="Proteomes" id="UP000039865">
    <property type="component" value="Unassembled WGS sequence"/>
</dbReference>
<evidence type="ECO:0000259" key="4">
    <source>
        <dbReference type="PROSITE" id="PS50011"/>
    </source>
</evidence>
<feature type="compositionally biased region" description="Basic residues" evidence="3">
    <location>
        <begin position="422"/>
        <end position="450"/>
    </location>
</feature>
<proteinExistence type="predicted"/>
<dbReference type="GO" id="GO:0004674">
    <property type="term" value="F:protein serine/threonine kinase activity"/>
    <property type="evidence" value="ECO:0007669"/>
    <property type="project" value="UniProtKB-EC"/>
</dbReference>
<dbReference type="Gene3D" id="1.10.510.10">
    <property type="entry name" value="Transferase(Phosphotransferase) domain 1"/>
    <property type="match status" value="1"/>
</dbReference>
<dbReference type="PROSITE" id="PS00108">
    <property type="entry name" value="PROTEIN_KINASE_ST"/>
    <property type="match status" value="1"/>
</dbReference>
<sequence length="679" mass="78407">MLTQVKKKPEDELQDMTGQTIAKRYKLKKQAGQGAHGMVYLGKDLQTEMPIAVKLMARDKKHKQKFIREIQIMKDLQKEFTNGKGGVIGFPQLFHNELTRECFAIVMERLGPSLKDIRDQISKKFSLKSVIQIGLQLLKRLKMIHDIGYVHRDLKPANIMIGLGKRENTIYLIDFGLTKKLTQVSMAYMGNNTIARKMAGTPIYSSINAHLATGESMIYVLVQLFKGSLPWQNTRAQNQEDYRELMLQKASIPPCVLCKELPIEFSNILEYILNLEGNMDPDYQLIEFYLKKSAEKNAIKLDMIFDWYDLIDSQKQLDDQGQPNQKNYKQMTSQEQFQYQSAKIIMSEQNEQKTEKLKFTQKLQHNSTNQLSFCSNQQNPGGYSLVGLDPIEGNQTSQILNGVIDEREEFNDETMKDESKQKSRSRKTSANRSKKKQRKNSKSISKKMKGKDKEKEKDKMDESRQNKDSLEDSNKLDNPIIQEQDDNLEQSYEEDKNQRSFQKKDFDAQKLQTTTTNLTGLHNNFEFSPQNANPFSNQVTVHQQNYIIEVIQEEVREEQIFSSHNALELKQSQSSKVGDQIMSQLKQIEFAICDADDAADNAKESSPFNQGDSDTYRDFMENIDNMEECTNQFSLQNLDGGFENDEPKDPNQLQKYQSTLQVKLVPMFNYNSNCLRKSH</sequence>
<dbReference type="AlphaFoldDB" id="A0A078B781"/>
<dbReference type="PANTHER" id="PTHR11909">
    <property type="entry name" value="CASEIN KINASE-RELATED"/>
    <property type="match status" value="1"/>
</dbReference>
<dbReference type="GO" id="GO:0005524">
    <property type="term" value="F:ATP binding"/>
    <property type="evidence" value="ECO:0007669"/>
    <property type="project" value="InterPro"/>
</dbReference>
<dbReference type="SMART" id="SM00220">
    <property type="entry name" value="S_TKc"/>
    <property type="match status" value="1"/>
</dbReference>
<feature type="compositionally biased region" description="Basic and acidic residues" evidence="3">
    <location>
        <begin position="451"/>
        <end position="475"/>
    </location>
</feature>
<dbReference type="InParanoid" id="A0A078B781"/>
<name>A0A078B781_STYLE</name>
<dbReference type="OMA" id="HIEYTEN"/>
<dbReference type="Pfam" id="PF00069">
    <property type="entry name" value="Pkinase"/>
    <property type="match status" value="1"/>
</dbReference>
<dbReference type="PROSITE" id="PS50011">
    <property type="entry name" value="PROTEIN_KINASE_DOM"/>
    <property type="match status" value="1"/>
</dbReference>
<dbReference type="EC" id="2.7.11.1" evidence="1"/>
<keyword evidence="5" id="KW-0808">Transferase</keyword>
<reference evidence="5 6" key="1">
    <citation type="submission" date="2014-06" db="EMBL/GenBank/DDBJ databases">
        <authorList>
            <person name="Swart Estienne"/>
        </authorList>
    </citation>
    <scope>NUCLEOTIDE SEQUENCE [LARGE SCALE GENOMIC DNA]</scope>
    <source>
        <strain evidence="5 6">130c</strain>
    </source>
</reference>